<proteinExistence type="predicted"/>
<evidence type="ECO:0000313" key="2">
    <source>
        <dbReference type="Proteomes" id="UP000308652"/>
    </source>
</evidence>
<gene>
    <name evidence="1" type="ORF">BDQ12DRAFT_737979</name>
</gene>
<protein>
    <recommendedName>
        <fullName evidence="3">BTB domain-containing protein</fullName>
    </recommendedName>
</protein>
<evidence type="ECO:0000313" key="1">
    <source>
        <dbReference type="EMBL" id="TFK34741.1"/>
    </source>
</evidence>
<dbReference type="OrthoDB" id="3157337at2759"/>
<sequence length="315" mass="35605">MFNFPPKDGSLLQASSDENALVLHDNLEDFRALCWALYALPMELHEQDDYKTADLTKLIRLVSISNKYHFITLEKWAIDRITKHCSNITSNHFLHSCSQELFETMLSLAVTCHAYPLRKDIETAWLQRLKNDSSMLSEALNVASRLGLREFQGVAYYQQLVAVNSSASQSGIVSVPPKIKLTDAQMICLFTGSWSLTRHWNKIVPRNPPILERASDCNINSHSSCIHQWTQAWKHITENWGSSNSSQVFDPLEMLQTAKISCNARLGGNNQGNIFGLFEIITPSCRTLAVNKFGLLHQDIKDSLAEHFLGPKDVE</sequence>
<evidence type="ECO:0008006" key="3">
    <source>
        <dbReference type="Google" id="ProtNLM"/>
    </source>
</evidence>
<name>A0A5C3M172_9AGAR</name>
<accession>A0A5C3M172</accession>
<dbReference type="Proteomes" id="UP000308652">
    <property type="component" value="Unassembled WGS sequence"/>
</dbReference>
<keyword evidence="2" id="KW-1185">Reference proteome</keyword>
<dbReference type="EMBL" id="ML213628">
    <property type="protein sequence ID" value="TFK34741.1"/>
    <property type="molecule type" value="Genomic_DNA"/>
</dbReference>
<organism evidence="1 2">
    <name type="scientific">Crucibulum laeve</name>
    <dbReference type="NCBI Taxonomy" id="68775"/>
    <lineage>
        <taxon>Eukaryota</taxon>
        <taxon>Fungi</taxon>
        <taxon>Dikarya</taxon>
        <taxon>Basidiomycota</taxon>
        <taxon>Agaricomycotina</taxon>
        <taxon>Agaricomycetes</taxon>
        <taxon>Agaricomycetidae</taxon>
        <taxon>Agaricales</taxon>
        <taxon>Agaricineae</taxon>
        <taxon>Nidulariaceae</taxon>
        <taxon>Crucibulum</taxon>
    </lineage>
</organism>
<reference evidence="1 2" key="1">
    <citation type="journal article" date="2019" name="Nat. Ecol. Evol.">
        <title>Megaphylogeny resolves global patterns of mushroom evolution.</title>
        <authorList>
            <person name="Varga T."/>
            <person name="Krizsan K."/>
            <person name="Foldi C."/>
            <person name="Dima B."/>
            <person name="Sanchez-Garcia M."/>
            <person name="Sanchez-Ramirez S."/>
            <person name="Szollosi G.J."/>
            <person name="Szarkandi J.G."/>
            <person name="Papp V."/>
            <person name="Albert L."/>
            <person name="Andreopoulos W."/>
            <person name="Angelini C."/>
            <person name="Antonin V."/>
            <person name="Barry K.W."/>
            <person name="Bougher N.L."/>
            <person name="Buchanan P."/>
            <person name="Buyck B."/>
            <person name="Bense V."/>
            <person name="Catcheside P."/>
            <person name="Chovatia M."/>
            <person name="Cooper J."/>
            <person name="Damon W."/>
            <person name="Desjardin D."/>
            <person name="Finy P."/>
            <person name="Geml J."/>
            <person name="Haridas S."/>
            <person name="Hughes K."/>
            <person name="Justo A."/>
            <person name="Karasinski D."/>
            <person name="Kautmanova I."/>
            <person name="Kiss B."/>
            <person name="Kocsube S."/>
            <person name="Kotiranta H."/>
            <person name="LaButti K.M."/>
            <person name="Lechner B.E."/>
            <person name="Liimatainen K."/>
            <person name="Lipzen A."/>
            <person name="Lukacs Z."/>
            <person name="Mihaltcheva S."/>
            <person name="Morgado L.N."/>
            <person name="Niskanen T."/>
            <person name="Noordeloos M.E."/>
            <person name="Ohm R.A."/>
            <person name="Ortiz-Santana B."/>
            <person name="Ovrebo C."/>
            <person name="Racz N."/>
            <person name="Riley R."/>
            <person name="Savchenko A."/>
            <person name="Shiryaev A."/>
            <person name="Soop K."/>
            <person name="Spirin V."/>
            <person name="Szebenyi C."/>
            <person name="Tomsovsky M."/>
            <person name="Tulloss R.E."/>
            <person name="Uehling J."/>
            <person name="Grigoriev I.V."/>
            <person name="Vagvolgyi C."/>
            <person name="Papp T."/>
            <person name="Martin F.M."/>
            <person name="Miettinen O."/>
            <person name="Hibbett D.S."/>
            <person name="Nagy L.G."/>
        </authorList>
    </citation>
    <scope>NUCLEOTIDE SEQUENCE [LARGE SCALE GENOMIC DNA]</scope>
    <source>
        <strain evidence="1 2">CBS 166.37</strain>
    </source>
</reference>
<dbReference type="AlphaFoldDB" id="A0A5C3M172"/>